<feature type="non-terminal residue" evidence="4">
    <location>
        <position position="158"/>
    </location>
</feature>
<organism evidence="4 5">
    <name type="scientific">Pseudomonas cannabina</name>
    <dbReference type="NCBI Taxonomy" id="86840"/>
    <lineage>
        <taxon>Bacteria</taxon>
        <taxon>Pseudomonadati</taxon>
        <taxon>Pseudomonadota</taxon>
        <taxon>Gammaproteobacteria</taxon>
        <taxon>Pseudomonadales</taxon>
        <taxon>Pseudomonadaceae</taxon>
        <taxon>Pseudomonas</taxon>
    </lineage>
</organism>
<evidence type="ECO:0000256" key="3">
    <source>
        <dbReference type="SAM" id="Phobius"/>
    </source>
</evidence>
<evidence type="ECO:0000256" key="1">
    <source>
        <dbReference type="ARBA" id="ARBA00004196"/>
    </source>
</evidence>
<dbReference type="AlphaFoldDB" id="A0A0N8QZU5"/>
<evidence type="ECO:0000313" key="4">
    <source>
        <dbReference type="EMBL" id="KPW79366.1"/>
    </source>
</evidence>
<proteinExistence type="predicted"/>
<keyword evidence="3" id="KW-0812">Transmembrane</keyword>
<accession>A0A0N8QZU5</accession>
<dbReference type="GO" id="GO:0030313">
    <property type="term" value="C:cell envelope"/>
    <property type="evidence" value="ECO:0007669"/>
    <property type="project" value="UniProtKB-SubCell"/>
</dbReference>
<dbReference type="PANTHER" id="PTHR30386:SF19">
    <property type="entry name" value="MULTIDRUG EXPORT PROTEIN EMRA-RELATED"/>
    <property type="match status" value="1"/>
</dbReference>
<dbReference type="Proteomes" id="UP000050564">
    <property type="component" value="Unassembled WGS sequence"/>
</dbReference>
<dbReference type="EMBL" id="LJPX01000120">
    <property type="protein sequence ID" value="KPW79366.1"/>
    <property type="molecule type" value="Genomic_DNA"/>
</dbReference>
<dbReference type="InterPro" id="IPR050739">
    <property type="entry name" value="MFP"/>
</dbReference>
<name>A0A0N8QZU5_PSECA</name>
<feature type="region of interest" description="Disordered" evidence="2">
    <location>
        <begin position="136"/>
        <end position="158"/>
    </location>
</feature>
<sequence>MVMATAATENTAQLSQQKDANPGKRKFLLIGLAIIVVLCGLGIWAWYEIYGQWSEETDDAYVNGNVVEITPLVTGTVISIGADDGDLVQEGQVLLKFDPSDAEVSLQSAEAGQGRASGAWPLQQCRWHESATGRTANCGADRPGQLQPTPQPGCGVGC</sequence>
<keyword evidence="3" id="KW-0472">Membrane</keyword>
<dbReference type="SUPFAM" id="SSF111369">
    <property type="entry name" value="HlyD-like secretion proteins"/>
    <property type="match status" value="1"/>
</dbReference>
<reference evidence="4 5" key="1">
    <citation type="submission" date="2015-09" db="EMBL/GenBank/DDBJ databases">
        <title>Genome announcement of multiple Pseudomonas syringae strains.</title>
        <authorList>
            <person name="Thakur S."/>
            <person name="Wang P.W."/>
            <person name="Gong Y."/>
            <person name="Weir B.S."/>
            <person name="Guttman D.S."/>
        </authorList>
    </citation>
    <scope>NUCLEOTIDE SEQUENCE [LARGE SCALE GENOMIC DNA]</scope>
    <source>
        <strain evidence="4 5">ICMP2823</strain>
    </source>
</reference>
<comment type="subcellular location">
    <subcellularLocation>
        <location evidence="1">Cell envelope</location>
    </subcellularLocation>
</comment>
<dbReference type="PANTHER" id="PTHR30386">
    <property type="entry name" value="MEMBRANE FUSION SUBUNIT OF EMRAB-TOLC MULTIDRUG EFFLUX PUMP"/>
    <property type="match status" value="1"/>
</dbReference>
<feature type="transmembrane region" description="Helical" evidence="3">
    <location>
        <begin position="27"/>
        <end position="47"/>
    </location>
</feature>
<evidence type="ECO:0000256" key="2">
    <source>
        <dbReference type="SAM" id="MobiDB-lite"/>
    </source>
</evidence>
<dbReference type="Gene3D" id="2.40.50.100">
    <property type="match status" value="1"/>
</dbReference>
<protein>
    <submittedName>
        <fullName evidence="4">Multidrug resistance protein</fullName>
    </submittedName>
</protein>
<comment type="caution">
    <text evidence="4">The sequence shown here is derived from an EMBL/GenBank/DDBJ whole genome shotgun (WGS) entry which is preliminary data.</text>
</comment>
<keyword evidence="3" id="KW-1133">Transmembrane helix</keyword>
<gene>
    <name evidence="4" type="ORF">ALO81_04638</name>
</gene>
<evidence type="ECO:0000313" key="5">
    <source>
        <dbReference type="Proteomes" id="UP000050564"/>
    </source>
</evidence>